<keyword evidence="2" id="KW-1185">Reference proteome</keyword>
<accession>A0ACC1N3P9</accession>
<comment type="caution">
    <text evidence="1">The sequence shown here is derived from an EMBL/GenBank/DDBJ whole genome shotgun (WGS) entry which is preliminary data.</text>
</comment>
<dbReference type="Proteomes" id="UP001143910">
    <property type="component" value="Unassembled WGS sequence"/>
</dbReference>
<dbReference type="EMBL" id="JANJQO010000960">
    <property type="protein sequence ID" value="KAJ2973532.1"/>
    <property type="molecule type" value="Genomic_DNA"/>
</dbReference>
<proteinExistence type="predicted"/>
<sequence length="105" mass="11320">MNDFGVIELAGAKTTSAPGWAYVPDNRLNTGAAVSTTTTNRKRARNIPGGGLTLSDLTARQENKARKELEALDRDGGRDTSIPLPGESGRSMFKITLSLECKRKK</sequence>
<protein>
    <submittedName>
        <fullName evidence="1">Uncharacterized protein</fullName>
    </submittedName>
</protein>
<evidence type="ECO:0000313" key="2">
    <source>
        <dbReference type="Proteomes" id="UP001143910"/>
    </source>
</evidence>
<reference evidence="1" key="1">
    <citation type="submission" date="2022-08" db="EMBL/GenBank/DDBJ databases">
        <title>Genome Sequence of Lecanicillium fungicola.</title>
        <authorList>
            <person name="Buettner E."/>
        </authorList>
    </citation>
    <scope>NUCLEOTIDE SEQUENCE</scope>
    <source>
        <strain evidence="1">Babe33</strain>
    </source>
</reference>
<evidence type="ECO:0000313" key="1">
    <source>
        <dbReference type="EMBL" id="KAJ2973532.1"/>
    </source>
</evidence>
<organism evidence="1 2">
    <name type="scientific">Zarea fungicola</name>
    <dbReference type="NCBI Taxonomy" id="93591"/>
    <lineage>
        <taxon>Eukaryota</taxon>
        <taxon>Fungi</taxon>
        <taxon>Dikarya</taxon>
        <taxon>Ascomycota</taxon>
        <taxon>Pezizomycotina</taxon>
        <taxon>Sordariomycetes</taxon>
        <taxon>Hypocreomycetidae</taxon>
        <taxon>Hypocreales</taxon>
        <taxon>Cordycipitaceae</taxon>
        <taxon>Zarea</taxon>
    </lineage>
</organism>
<name>A0ACC1N3P9_9HYPO</name>
<gene>
    <name evidence="1" type="ORF">NQ176_g6558</name>
</gene>